<evidence type="ECO:0000313" key="1">
    <source>
        <dbReference type="EMBL" id="MBE5919600.1"/>
    </source>
</evidence>
<dbReference type="AlphaFoldDB" id="A0A927UBV7"/>
<accession>A0A927UBV7</accession>
<evidence type="ECO:0000313" key="2">
    <source>
        <dbReference type="Proteomes" id="UP000766246"/>
    </source>
</evidence>
<dbReference type="EMBL" id="SVER01000015">
    <property type="protein sequence ID" value="MBE5919600.1"/>
    <property type="molecule type" value="Genomic_DNA"/>
</dbReference>
<protein>
    <submittedName>
        <fullName evidence="1">Uncharacterized protein</fullName>
    </submittedName>
</protein>
<gene>
    <name evidence="1" type="ORF">E7272_07115</name>
</gene>
<reference evidence="1" key="1">
    <citation type="submission" date="2019-04" db="EMBL/GenBank/DDBJ databases">
        <title>Evolution of Biomass-Degrading Anaerobic Consortia Revealed by Metagenomics.</title>
        <authorList>
            <person name="Peng X."/>
        </authorList>
    </citation>
    <scope>NUCLEOTIDE SEQUENCE</scope>
    <source>
        <strain evidence="1">SIG311</strain>
    </source>
</reference>
<comment type="caution">
    <text evidence="1">The sequence shown here is derived from an EMBL/GenBank/DDBJ whole genome shotgun (WGS) entry which is preliminary data.</text>
</comment>
<proteinExistence type="predicted"/>
<dbReference type="Proteomes" id="UP000766246">
    <property type="component" value="Unassembled WGS sequence"/>
</dbReference>
<organism evidence="1 2">
    <name type="scientific">Pseudobutyrivibrio ruminis</name>
    <dbReference type="NCBI Taxonomy" id="46206"/>
    <lineage>
        <taxon>Bacteria</taxon>
        <taxon>Bacillati</taxon>
        <taxon>Bacillota</taxon>
        <taxon>Clostridia</taxon>
        <taxon>Lachnospirales</taxon>
        <taxon>Lachnospiraceae</taxon>
        <taxon>Pseudobutyrivibrio</taxon>
    </lineage>
</organism>
<name>A0A927UBV7_9FIRM</name>
<sequence length="333" mass="38760">MSSLIKEKHRNRTMLIVEGVYEKEYLFKSMLMAFNELSIDEDDVWVYKTNIYVLIQSIKNEYGENWYLQDIDLPLLVSRNDSSIATSYKSEFTDIYLIFDYERQDKRFVNIDIERMQSAFMDSTDNGKLYINYPMVEAYCDFSSIPDRSYLLKKSNSCIANGHEYKSAVENSVVKGFVGLPNVIEDILYTNGIEDYKNKADMILKAAKVTPELIENIIRENNDNDFKFDKALCYLISAKYDEYVKGVYSGDYYSRLRNLYRYIILTSLQKIQHILGGYKELTVYNALDLLKEQNRCAADASNGYIWIVSTAVTIITDYNSRLINVCGKDEDTY</sequence>